<dbReference type="SUPFAM" id="SSF116820">
    <property type="entry name" value="Rps17e-like"/>
    <property type="match status" value="1"/>
</dbReference>
<dbReference type="HAMAP" id="MF_00511">
    <property type="entry name" value="Ribosomal_eS17"/>
    <property type="match status" value="1"/>
</dbReference>
<dbReference type="PANTHER" id="PTHR10732">
    <property type="entry name" value="40S RIBOSOMAL PROTEIN S17"/>
    <property type="match status" value="1"/>
</dbReference>
<name>A0AAT9GR74_9CREN</name>
<evidence type="ECO:0000313" key="5">
    <source>
        <dbReference type="EMBL" id="BFH73352.1"/>
    </source>
</evidence>
<keyword evidence="3 4" id="KW-0687">Ribonucleoprotein</keyword>
<dbReference type="InterPro" id="IPR001210">
    <property type="entry name" value="Ribosomal_eS17"/>
</dbReference>
<protein>
    <recommendedName>
        <fullName evidence="4">Small ribosomal subunit protein eS17</fullName>
    </recommendedName>
</protein>
<dbReference type="PANTHER" id="PTHR10732:SF0">
    <property type="entry name" value="40S RIBOSOMAL PROTEIN S17"/>
    <property type="match status" value="1"/>
</dbReference>
<dbReference type="NCBIfam" id="NF002242">
    <property type="entry name" value="PRK01151.1"/>
    <property type="match status" value="1"/>
</dbReference>
<dbReference type="KEGG" id="sjv:SJAV_12960"/>
<dbReference type="GO" id="GO:1990904">
    <property type="term" value="C:ribonucleoprotein complex"/>
    <property type="evidence" value="ECO:0007669"/>
    <property type="project" value="UniProtKB-KW"/>
</dbReference>
<dbReference type="GO" id="GO:0006412">
    <property type="term" value="P:translation"/>
    <property type="evidence" value="ECO:0007669"/>
    <property type="project" value="UniProtKB-UniRule"/>
</dbReference>
<dbReference type="PROSITE" id="PS00712">
    <property type="entry name" value="RIBOSOMAL_S17E"/>
    <property type="match status" value="1"/>
</dbReference>
<evidence type="ECO:0000256" key="4">
    <source>
        <dbReference type="HAMAP-Rule" id="MF_00511"/>
    </source>
</evidence>
<dbReference type="Gene3D" id="1.10.60.20">
    <property type="entry name" value="Ribosomal protein S17e-like"/>
    <property type="match status" value="1"/>
</dbReference>
<dbReference type="EMBL" id="AP031322">
    <property type="protein sequence ID" value="BFH73352.1"/>
    <property type="molecule type" value="Genomic_DNA"/>
</dbReference>
<evidence type="ECO:0000256" key="3">
    <source>
        <dbReference type="ARBA" id="ARBA00023274"/>
    </source>
</evidence>
<dbReference type="GO" id="GO:0005829">
    <property type="term" value="C:cytosol"/>
    <property type="evidence" value="ECO:0007669"/>
    <property type="project" value="UniProtKB-ARBA"/>
</dbReference>
<proteinExistence type="inferred from homology"/>
<organism evidence="5">
    <name type="scientific">Sulfurisphaera javensis</name>
    <dbReference type="NCBI Taxonomy" id="2049879"/>
    <lineage>
        <taxon>Archaea</taxon>
        <taxon>Thermoproteota</taxon>
        <taxon>Thermoprotei</taxon>
        <taxon>Sulfolobales</taxon>
        <taxon>Sulfolobaceae</taxon>
        <taxon>Sulfurisphaera</taxon>
    </lineage>
</organism>
<dbReference type="InterPro" id="IPR018273">
    <property type="entry name" value="Ribosomal_eS17_CS"/>
</dbReference>
<dbReference type="GeneID" id="92354236"/>
<comment type="similarity">
    <text evidence="1 4">Belongs to the eukaryotic ribosomal protein eS17 family.</text>
</comment>
<evidence type="ECO:0000256" key="2">
    <source>
        <dbReference type="ARBA" id="ARBA00022980"/>
    </source>
</evidence>
<dbReference type="GO" id="GO:0003735">
    <property type="term" value="F:structural constituent of ribosome"/>
    <property type="evidence" value="ECO:0007669"/>
    <property type="project" value="InterPro"/>
</dbReference>
<accession>A0AAT9GR74</accession>
<evidence type="ECO:0000256" key="1">
    <source>
        <dbReference type="ARBA" id="ARBA00010444"/>
    </source>
</evidence>
<dbReference type="RefSeq" id="WP_369611496.1">
    <property type="nucleotide sequence ID" value="NZ_AP031322.1"/>
</dbReference>
<dbReference type="InterPro" id="IPR036401">
    <property type="entry name" value="Ribosomal_eS17_sf"/>
</dbReference>
<reference evidence="5" key="1">
    <citation type="submission" date="2024-03" db="EMBL/GenBank/DDBJ databases">
        <title>Complete genome sequence of Sulfurisphaera javensis strain KD-1.</title>
        <authorList>
            <person name="Sakai H."/>
            <person name="Nur N."/>
            <person name="Suwanto A."/>
            <person name="Kurosawa N."/>
        </authorList>
    </citation>
    <scope>NUCLEOTIDE SEQUENCE</scope>
    <source>
        <strain evidence="5">KD-1</strain>
    </source>
</reference>
<keyword evidence="2 4" id="KW-0689">Ribosomal protein</keyword>
<dbReference type="AlphaFoldDB" id="A0AAT9GR74"/>
<gene>
    <name evidence="4" type="primary">rps17e</name>
    <name evidence="5" type="ORF">SJAV_12960</name>
</gene>
<dbReference type="GO" id="GO:0005840">
    <property type="term" value="C:ribosome"/>
    <property type="evidence" value="ECO:0007669"/>
    <property type="project" value="UniProtKB-KW"/>
</dbReference>
<dbReference type="Pfam" id="PF00833">
    <property type="entry name" value="Ribosomal_S17e"/>
    <property type="match status" value="1"/>
</dbReference>
<sequence length="78" mass="9337">MGNVYTKDIKRVAIQLYERFKDQVTTDYQANKKLVESYVDVMSKKVRNRIAGYLTRYAKMQKMQTKKESEEEYIEGEE</sequence>